<name>A0A7X1TFW5_9BURK</name>
<evidence type="ECO:0000313" key="7">
    <source>
        <dbReference type="Proteomes" id="UP000484381"/>
    </source>
</evidence>
<dbReference type="Pfam" id="PF13524">
    <property type="entry name" value="Glyco_trans_1_2"/>
    <property type="match status" value="1"/>
</dbReference>
<keyword evidence="1" id="KW-0328">Glycosyltransferase</keyword>
<keyword evidence="7" id="KW-1185">Reference proteome</keyword>
<dbReference type="Pfam" id="PF13439">
    <property type="entry name" value="Glyco_transf_4"/>
    <property type="match status" value="1"/>
</dbReference>
<evidence type="ECO:0000259" key="3">
    <source>
        <dbReference type="Pfam" id="PF00534"/>
    </source>
</evidence>
<gene>
    <name evidence="6" type="ORF">GCT13_12095</name>
</gene>
<evidence type="ECO:0000259" key="5">
    <source>
        <dbReference type="Pfam" id="PF13524"/>
    </source>
</evidence>
<dbReference type="AlphaFoldDB" id="A0A7X1TFW5"/>
<proteinExistence type="predicted"/>
<reference evidence="6 7" key="1">
    <citation type="submission" date="2019-10" db="EMBL/GenBank/DDBJ databases">
        <title>Paraburkholderia sp. isolated from nodules of Mimosa pudica from Brazilian Atlantic Forest soils.</title>
        <authorList>
            <person name="Paulitsch F."/>
            <person name="Hungria M."/>
            <person name="Dall'Agnol R."/>
        </authorList>
    </citation>
    <scope>NUCLEOTIDE SEQUENCE [LARGE SCALE GENOMIC DNA]</scope>
    <source>
        <strain evidence="6 7">CNPSo 3157</strain>
    </source>
</reference>
<organism evidence="6 7">
    <name type="scientific">Paraburkholderia franconis</name>
    <dbReference type="NCBI Taxonomy" id="2654983"/>
    <lineage>
        <taxon>Bacteria</taxon>
        <taxon>Pseudomonadati</taxon>
        <taxon>Pseudomonadota</taxon>
        <taxon>Betaproteobacteria</taxon>
        <taxon>Burkholderiales</taxon>
        <taxon>Burkholderiaceae</taxon>
        <taxon>Paraburkholderia</taxon>
    </lineage>
</organism>
<dbReference type="Gene3D" id="3.40.50.2000">
    <property type="entry name" value="Glycogen Phosphorylase B"/>
    <property type="match status" value="4"/>
</dbReference>
<evidence type="ECO:0000313" key="6">
    <source>
        <dbReference type="EMBL" id="MPW17651.1"/>
    </source>
</evidence>
<keyword evidence="2 6" id="KW-0808">Transferase</keyword>
<evidence type="ECO:0000256" key="1">
    <source>
        <dbReference type="ARBA" id="ARBA00022676"/>
    </source>
</evidence>
<feature type="domain" description="Spore protein YkvP/CgeB glycosyl transferase-like" evidence="5">
    <location>
        <begin position="665"/>
        <end position="800"/>
    </location>
</feature>
<dbReference type="GO" id="GO:0016757">
    <property type="term" value="F:glycosyltransferase activity"/>
    <property type="evidence" value="ECO:0007669"/>
    <property type="project" value="InterPro"/>
</dbReference>
<dbReference type="PANTHER" id="PTHR12526">
    <property type="entry name" value="GLYCOSYLTRANSFERASE"/>
    <property type="match status" value="1"/>
</dbReference>
<dbReference type="RefSeq" id="WP_152758198.1">
    <property type="nucleotide sequence ID" value="NZ_WHNP01000009.1"/>
</dbReference>
<accession>A0A7X1TFW5</accession>
<evidence type="ECO:0000259" key="4">
    <source>
        <dbReference type="Pfam" id="PF13439"/>
    </source>
</evidence>
<dbReference type="CDD" id="cd03801">
    <property type="entry name" value="GT4_PimA-like"/>
    <property type="match status" value="1"/>
</dbReference>
<dbReference type="InterPro" id="IPR001296">
    <property type="entry name" value="Glyco_trans_1"/>
</dbReference>
<dbReference type="Pfam" id="PF00534">
    <property type="entry name" value="Glycos_transf_1"/>
    <property type="match status" value="1"/>
</dbReference>
<dbReference type="InterPro" id="IPR028098">
    <property type="entry name" value="Glyco_trans_4-like_N"/>
</dbReference>
<evidence type="ECO:0000256" key="2">
    <source>
        <dbReference type="ARBA" id="ARBA00022679"/>
    </source>
</evidence>
<protein>
    <submittedName>
        <fullName evidence="6">Glycosyltransferase</fullName>
    </submittedName>
</protein>
<feature type="domain" description="Glycosyl transferase family 1" evidence="3">
    <location>
        <begin position="219"/>
        <end position="368"/>
    </location>
</feature>
<dbReference type="PANTHER" id="PTHR12526:SF510">
    <property type="entry name" value="D-INOSITOL 3-PHOSPHATE GLYCOSYLTRANSFERASE"/>
    <property type="match status" value="1"/>
</dbReference>
<dbReference type="SUPFAM" id="SSF53756">
    <property type="entry name" value="UDP-Glycosyltransferase/glycogen phosphorylase"/>
    <property type="match status" value="2"/>
</dbReference>
<dbReference type="Proteomes" id="UP000484381">
    <property type="component" value="Unassembled WGS sequence"/>
</dbReference>
<comment type="caution">
    <text evidence="6">The sequence shown here is derived from an EMBL/GenBank/DDBJ whole genome shotgun (WGS) entry which is preliminary data.</text>
</comment>
<dbReference type="InterPro" id="IPR055259">
    <property type="entry name" value="YkvP/CgeB_Glyco_trans-like"/>
</dbReference>
<dbReference type="EMBL" id="WHNP01000009">
    <property type="protein sequence ID" value="MPW17651.1"/>
    <property type="molecule type" value="Genomic_DNA"/>
</dbReference>
<sequence>MKIAIVAPSPVPFVIGGAENLWWGLVNAFNAQPGVQADLLKVPSPERNMGELLSSYRHFSSLNLDHFDMVISTKYPAWAIRHRNHVVYLQHTLRGLYDCYPERMPTTFDRQLLLSLGMPERIVRALAEYRAHDVEFDELLEALDSAFARAPESMCWAFPGPVTRAAIRLLDAVAMRPDKIGHYAAISRVVAKRDGYFPEGVDVAVHHHPTNLQGLVAGPQETIFSASRLDPLKRIDIIIEAYKASRLDVPLHIAGSGPDEARLRAAASDHPGIRFLGRVPDAVLAQEYARAVCVPFVPRDEDYGLITLEAMLAAKPVIATTDSGGPMELIEHGHSGLIVEPDARALADAMRVLCGDLARAREMGLAARSHAARLDWDTLCKALLEGAHTAAAKAAMAEPAAQIKVNGATGSTAPAIVARRAKPVLGVLNTYPIAPVVSGGKLRLHGLYSHVADDFDVRFVNLASPDTRRHVRHLKDGFSEELVPKSSDFIKLEGELGETLGASVEDLTAAMHPRSAPQWLDAIDRLARTAELMVCSHPYALPALREVSSTAFVYEAHNVEADLKRDIFGSHQWAVDRVAALERQAVREGVLVTACSTQDRDRLHSLYERVDAANLIVVPNGIDVGTTPFRQSAIAQRSRAKLGIDGPLALFMGSAHGPNADAARVIFEAAAHLPHVQFLLLGSVCDMVSRWDRPGNIGLAGVISEVEKHCWLEVADMGLNPVVSGSGTNLKLIEYAAAGLPIVSTAFGARGAGFRAGRDYIDAGEAAFAEGIAEMLRLDETARDAMIREARSHVEKEANWPLIARAYAGRLKNLVC</sequence>
<feature type="domain" description="Glycosyltransferase subfamily 4-like N-terminal" evidence="4">
    <location>
        <begin position="535"/>
        <end position="624"/>
    </location>
</feature>